<gene>
    <name evidence="1" type="ORF">BJF96_g3127</name>
</gene>
<evidence type="ECO:0000313" key="1">
    <source>
        <dbReference type="EMBL" id="PNH33596.1"/>
    </source>
</evidence>
<proteinExistence type="predicted"/>
<comment type="caution">
    <text evidence="1">The sequence shown here is derived from an EMBL/GenBank/DDBJ whole genome shotgun (WGS) entry which is preliminary data.</text>
</comment>
<reference evidence="1 2" key="1">
    <citation type="submission" date="2017-12" db="EMBL/GenBank/DDBJ databases">
        <title>Comparative genomics yields insights into virulence evolution of Verticillium dahliae.</title>
        <authorList>
            <person name="Fan R."/>
            <person name="Armitage A.D."/>
            <person name="Cascant-Lopez E."/>
            <person name="Sobczyk M."/>
            <person name="Cockerton H.M."/>
            <person name="Harrison R.J."/>
        </authorList>
    </citation>
    <scope>NUCLEOTIDE SEQUENCE [LARGE SCALE GENOMIC DNA]</scope>
    <source>
        <strain evidence="1 2">12008</strain>
    </source>
</reference>
<dbReference type="EMBL" id="MPSH01000008">
    <property type="protein sequence ID" value="PNH33596.1"/>
    <property type="molecule type" value="Genomic_DNA"/>
</dbReference>
<name>A0AA44WLD5_VERDA</name>
<sequence length="36" mass="3949">MAPSRLGSLFLSTARDGNETVRIIFSLAPTRTLRSL</sequence>
<dbReference type="AlphaFoldDB" id="A0AA44WLD5"/>
<accession>A0AA44WLD5</accession>
<evidence type="ECO:0000313" key="2">
    <source>
        <dbReference type="Proteomes" id="UP000236305"/>
    </source>
</evidence>
<organism evidence="1 2">
    <name type="scientific">Verticillium dahliae</name>
    <name type="common">Verticillium wilt</name>
    <dbReference type="NCBI Taxonomy" id="27337"/>
    <lineage>
        <taxon>Eukaryota</taxon>
        <taxon>Fungi</taxon>
        <taxon>Dikarya</taxon>
        <taxon>Ascomycota</taxon>
        <taxon>Pezizomycotina</taxon>
        <taxon>Sordariomycetes</taxon>
        <taxon>Hypocreomycetidae</taxon>
        <taxon>Glomerellales</taxon>
        <taxon>Plectosphaerellaceae</taxon>
        <taxon>Verticillium</taxon>
    </lineage>
</organism>
<dbReference type="Proteomes" id="UP000236305">
    <property type="component" value="Unassembled WGS sequence"/>
</dbReference>
<protein>
    <submittedName>
        <fullName evidence="1">Uncharacterized protein</fullName>
    </submittedName>
</protein>